<reference evidence="11" key="1">
    <citation type="submission" date="2022-06" db="EMBL/GenBank/DDBJ databases">
        <title>Detection of beta-lactamases in bacteria of animal origin.</title>
        <authorList>
            <person name="Mlynarcik P."/>
            <person name="Zdarska V."/>
            <person name="Chudobova H."/>
            <person name="Prochazkova P."/>
            <person name="Hricova K."/>
            <person name="Mezerova K."/>
            <person name="Bardon J."/>
            <person name="Dolejska M."/>
            <person name="Sukkar I."/>
            <person name="Kolar M."/>
        </authorList>
    </citation>
    <scope>NUCLEOTIDE SEQUENCE</scope>
    <source>
        <strain evidence="11">S 300-3</strain>
    </source>
</reference>
<evidence type="ECO:0000256" key="6">
    <source>
        <dbReference type="ARBA" id="ARBA00022679"/>
    </source>
</evidence>
<dbReference type="PANTHER" id="PTHR32438">
    <property type="entry name" value="4-ALPHA-GLUCANOTRANSFERASE DPE1, CHLOROPLASTIC/AMYLOPLASTIC"/>
    <property type="match status" value="1"/>
</dbReference>
<dbReference type="Gene3D" id="3.20.20.80">
    <property type="entry name" value="Glycosidases"/>
    <property type="match status" value="1"/>
</dbReference>
<dbReference type="EC" id="2.4.1.25" evidence="3 10"/>
<evidence type="ECO:0000256" key="10">
    <source>
        <dbReference type="RuleBase" id="RU361207"/>
    </source>
</evidence>
<dbReference type="Pfam" id="PF02446">
    <property type="entry name" value="Glyco_hydro_77"/>
    <property type="match status" value="1"/>
</dbReference>
<dbReference type="Proteomes" id="UP001165292">
    <property type="component" value="Unassembled WGS sequence"/>
</dbReference>
<dbReference type="RefSeq" id="WP_253162249.1">
    <property type="nucleotide sequence ID" value="NZ_JAMYBS010000002.1"/>
</dbReference>
<dbReference type="InterPro" id="IPR017853">
    <property type="entry name" value="GH"/>
</dbReference>
<dbReference type="SUPFAM" id="SSF51445">
    <property type="entry name" value="(Trans)glycosidases"/>
    <property type="match status" value="1"/>
</dbReference>
<evidence type="ECO:0000256" key="2">
    <source>
        <dbReference type="ARBA" id="ARBA00005684"/>
    </source>
</evidence>
<proteinExistence type="inferred from homology"/>
<comment type="caution">
    <text evidence="11">The sequence shown here is derived from an EMBL/GenBank/DDBJ whole genome shotgun (WGS) entry which is preliminary data.</text>
</comment>
<dbReference type="InterPro" id="IPR003385">
    <property type="entry name" value="Glyco_hydro_77"/>
</dbReference>
<evidence type="ECO:0000256" key="5">
    <source>
        <dbReference type="ARBA" id="ARBA00022676"/>
    </source>
</evidence>
<name>A0AA41WFY7_9GAMM</name>
<gene>
    <name evidence="11" type="primary">malQ</name>
    <name evidence="11" type="ORF">NJF43_03010</name>
</gene>
<keyword evidence="7 10" id="KW-0119">Carbohydrate metabolism</keyword>
<dbReference type="AlphaFoldDB" id="A0AA41WFY7"/>
<accession>A0AA41WFY7</accession>
<dbReference type="NCBIfam" id="TIGR00217">
    <property type="entry name" value="malQ"/>
    <property type="match status" value="1"/>
</dbReference>
<sequence>MSDERLEHLAKAAGLSIDWIDADGRDQRVQPQVLRDVLTGLGLTAETDEDIEQSLEKLHLGHQAADLPPLITADQGVPLSLEDFCDAHTPYQLQLEQGSRQTGELDAHAHLAAIDVPGYHQLQIAGQQLTLAVAPPACPSVEDIAGQSAWGITVQLYSLRRPGDGGLGDTLALEALARSAAANGAAALGISPLHAMFVGRGEQYSPYSPSSRLFYNVLHAAPGAILGEEPLRLAIEACGLEAQLRQLEALDLIDWAAVTEMRQCLLRTLYEHFMTGGNTLQQDFASFREAGGEALENHCRFEALHATLLDENGYSQHWRQWPERYRTPENPAVQRFAEENADEVSFYAFCQWLIARGLERAQAAARGAGMAIGLISDLAVGADGGGSQAWSRQDEVLAALSVGAPPDILNRNGQSWGIAAFSPWGLKAHGYRAFIEMLRANLAHAGGMRIDHVMGLMRLWVTPVGADPKHGAYLNYPFDDMLRLLTLEAWRHNAVILGEDLGTVPEGLREKLISRRILGMRVLLFEHDGKACFRPASEWSADALATTTTHDLPTIRGWWGGHDIDWRIRVGQNREEDRQQQTEERDRERRGLNAVLRPYATESPEELLDSMSAVQASACFIGQTPAPLALLPMEDVLALEEQPNMPGIVDAHPNWRRRYPGDSATLLDQPDSTRRLRCLAEARRRRTQGEEPR</sequence>
<keyword evidence="5 10" id="KW-0328">Glycosyltransferase</keyword>
<organism evidence="11 12">
    <name type="scientific">Stutzerimonas nitrititolerans</name>
    <dbReference type="NCBI Taxonomy" id="2482751"/>
    <lineage>
        <taxon>Bacteria</taxon>
        <taxon>Pseudomonadati</taxon>
        <taxon>Pseudomonadota</taxon>
        <taxon>Gammaproteobacteria</taxon>
        <taxon>Pseudomonadales</taxon>
        <taxon>Pseudomonadaceae</taxon>
        <taxon>Stutzerimonas</taxon>
    </lineage>
</organism>
<dbReference type="GO" id="GO:0005975">
    <property type="term" value="P:carbohydrate metabolic process"/>
    <property type="evidence" value="ECO:0007669"/>
    <property type="project" value="InterPro"/>
</dbReference>
<comment type="similarity">
    <text evidence="2 10">Belongs to the disproportionating enzyme family.</text>
</comment>
<comment type="catalytic activity">
    <reaction evidence="1 10">
        <text>Transfers a segment of a (1-&gt;4)-alpha-D-glucan to a new position in an acceptor, which may be glucose or a (1-&gt;4)-alpha-D-glucan.</text>
        <dbReference type="EC" id="2.4.1.25"/>
    </reaction>
</comment>
<evidence type="ECO:0000313" key="11">
    <source>
        <dbReference type="EMBL" id="MCO7543722.1"/>
    </source>
</evidence>
<evidence type="ECO:0000256" key="7">
    <source>
        <dbReference type="ARBA" id="ARBA00023277"/>
    </source>
</evidence>
<evidence type="ECO:0000256" key="1">
    <source>
        <dbReference type="ARBA" id="ARBA00000439"/>
    </source>
</evidence>
<dbReference type="GO" id="GO:0004134">
    <property type="term" value="F:4-alpha-glucanotransferase activity"/>
    <property type="evidence" value="ECO:0007669"/>
    <property type="project" value="UniProtKB-EC"/>
</dbReference>
<evidence type="ECO:0000256" key="4">
    <source>
        <dbReference type="ARBA" id="ARBA00020295"/>
    </source>
</evidence>
<protein>
    <recommendedName>
        <fullName evidence="4 10">4-alpha-glucanotransferase</fullName>
        <ecNumber evidence="3 10">2.4.1.25</ecNumber>
    </recommendedName>
    <alternativeName>
        <fullName evidence="8 10">Amylomaltase</fullName>
    </alternativeName>
    <alternativeName>
        <fullName evidence="9 10">Disproportionating enzyme</fullName>
    </alternativeName>
</protein>
<evidence type="ECO:0000256" key="8">
    <source>
        <dbReference type="ARBA" id="ARBA00031423"/>
    </source>
</evidence>
<evidence type="ECO:0000256" key="9">
    <source>
        <dbReference type="ARBA" id="ARBA00031501"/>
    </source>
</evidence>
<dbReference type="EMBL" id="JAMYBS010000002">
    <property type="protein sequence ID" value="MCO7543722.1"/>
    <property type="molecule type" value="Genomic_DNA"/>
</dbReference>
<dbReference type="PANTHER" id="PTHR32438:SF5">
    <property type="entry name" value="4-ALPHA-GLUCANOTRANSFERASE DPE1, CHLOROPLASTIC_AMYLOPLASTIC"/>
    <property type="match status" value="1"/>
</dbReference>
<evidence type="ECO:0000313" key="12">
    <source>
        <dbReference type="Proteomes" id="UP001165292"/>
    </source>
</evidence>
<keyword evidence="6 10" id="KW-0808">Transferase</keyword>
<evidence type="ECO:0000256" key="3">
    <source>
        <dbReference type="ARBA" id="ARBA00012560"/>
    </source>
</evidence>